<evidence type="ECO:0000256" key="3">
    <source>
        <dbReference type="ARBA" id="ARBA00022448"/>
    </source>
</evidence>
<dbReference type="InterPro" id="IPR002898">
    <property type="entry name" value="MotA_ExbB_proton_chnl"/>
</dbReference>
<gene>
    <name evidence="11" type="ORF">SAMN05421779_101788</name>
</gene>
<dbReference type="OrthoDB" id="9806929at2"/>
<feature type="transmembrane region" description="Helical" evidence="9">
    <location>
        <begin position="33"/>
        <end position="51"/>
    </location>
</feature>
<evidence type="ECO:0000313" key="12">
    <source>
        <dbReference type="Proteomes" id="UP000185678"/>
    </source>
</evidence>
<dbReference type="Proteomes" id="UP000185678">
    <property type="component" value="Unassembled WGS sequence"/>
</dbReference>
<evidence type="ECO:0000259" key="10">
    <source>
        <dbReference type="Pfam" id="PF01618"/>
    </source>
</evidence>
<dbReference type="InterPro" id="IPR000540">
    <property type="entry name" value="Flag_MotA_CS"/>
</dbReference>
<dbReference type="InterPro" id="IPR047055">
    <property type="entry name" value="MotA-like"/>
</dbReference>
<dbReference type="RefSeq" id="WP_076398828.1">
    <property type="nucleotide sequence ID" value="NZ_FTOA01000001.1"/>
</dbReference>
<evidence type="ECO:0000256" key="9">
    <source>
        <dbReference type="SAM" id="Phobius"/>
    </source>
</evidence>
<keyword evidence="3" id="KW-0813">Transport</keyword>
<feature type="transmembrane region" description="Helical" evidence="9">
    <location>
        <begin position="150"/>
        <end position="174"/>
    </location>
</feature>
<dbReference type="EMBL" id="FTOA01000001">
    <property type="protein sequence ID" value="SIS42335.1"/>
    <property type="molecule type" value="Genomic_DNA"/>
</dbReference>
<evidence type="ECO:0000313" key="11">
    <source>
        <dbReference type="EMBL" id="SIS42335.1"/>
    </source>
</evidence>
<evidence type="ECO:0000256" key="6">
    <source>
        <dbReference type="ARBA" id="ARBA00022779"/>
    </source>
</evidence>
<dbReference type="PANTHER" id="PTHR30433">
    <property type="entry name" value="CHEMOTAXIS PROTEIN MOTA"/>
    <property type="match status" value="1"/>
</dbReference>
<protein>
    <submittedName>
        <fullName evidence="11">Chemotaxis protein MotA</fullName>
    </submittedName>
</protein>
<dbReference type="GO" id="GO:0071978">
    <property type="term" value="P:bacterial-type flagellum-dependent swarming motility"/>
    <property type="evidence" value="ECO:0007669"/>
    <property type="project" value="InterPro"/>
</dbReference>
<keyword evidence="7 9" id="KW-1133">Transmembrane helix</keyword>
<dbReference type="PANTHER" id="PTHR30433:SF2">
    <property type="entry name" value="MOTILITY PROTEIN A"/>
    <property type="match status" value="1"/>
</dbReference>
<organism evidence="11 12">
    <name type="scientific">Insolitispirillum peregrinum</name>
    <dbReference type="NCBI Taxonomy" id="80876"/>
    <lineage>
        <taxon>Bacteria</taxon>
        <taxon>Pseudomonadati</taxon>
        <taxon>Pseudomonadota</taxon>
        <taxon>Alphaproteobacteria</taxon>
        <taxon>Rhodospirillales</taxon>
        <taxon>Novispirillaceae</taxon>
        <taxon>Insolitispirillum</taxon>
    </lineage>
</organism>
<evidence type="ECO:0000256" key="1">
    <source>
        <dbReference type="ARBA" id="ARBA00004651"/>
    </source>
</evidence>
<keyword evidence="12" id="KW-1185">Reference proteome</keyword>
<evidence type="ECO:0000256" key="7">
    <source>
        <dbReference type="ARBA" id="ARBA00022989"/>
    </source>
</evidence>
<keyword evidence="4" id="KW-1003">Cell membrane</keyword>
<comment type="similarity">
    <text evidence="2">Belongs to the MotA family.</text>
</comment>
<evidence type="ECO:0000256" key="2">
    <source>
        <dbReference type="ARBA" id="ARBA00008038"/>
    </source>
</evidence>
<proteinExistence type="inferred from homology"/>
<evidence type="ECO:0000256" key="4">
    <source>
        <dbReference type="ARBA" id="ARBA00022475"/>
    </source>
</evidence>
<keyword evidence="8 9" id="KW-0472">Membrane</keyword>
<evidence type="ECO:0000256" key="8">
    <source>
        <dbReference type="ARBA" id="ARBA00023136"/>
    </source>
</evidence>
<evidence type="ECO:0000256" key="5">
    <source>
        <dbReference type="ARBA" id="ARBA00022692"/>
    </source>
</evidence>
<dbReference type="AlphaFoldDB" id="A0A1N7IYZ8"/>
<reference evidence="11 12" key="1">
    <citation type="submission" date="2017-01" db="EMBL/GenBank/DDBJ databases">
        <authorList>
            <person name="Mah S.A."/>
            <person name="Swanson W.J."/>
            <person name="Moy G.W."/>
            <person name="Vacquier V.D."/>
        </authorList>
    </citation>
    <scope>NUCLEOTIDE SEQUENCE [LARGE SCALE GENOMIC DNA]</scope>
    <source>
        <strain evidence="11 12">DSM 11589</strain>
    </source>
</reference>
<sequence>MSFATILGTLMGFALFVGSVVISTDNYLVFLDLASFVMVIGGTFAATFVSFEPRYVLLSLRGLQSILFANKVGRGILTQEVGRVIRWGYIIQKNGLPGLEADAGKVRKQDRFLGFGIDLVISGYTGQEIREILATTVETTFQRNTTQADILRSMGSTAPAFGMIGTLVGLIIMLDKMASDPSKLGPGMAVALITTLYGILFARLILLPAASKVQQREEIVRFRNYLVAEGLALLAERKSPRYIQDRMNAFLDPSIHFSIDKMRGNS</sequence>
<dbReference type="GO" id="GO:0005886">
    <property type="term" value="C:plasma membrane"/>
    <property type="evidence" value="ECO:0007669"/>
    <property type="project" value="UniProtKB-SubCell"/>
</dbReference>
<name>A0A1N7IYZ8_9PROT</name>
<dbReference type="STRING" id="80876.SAMN05421779_101788"/>
<comment type="subcellular location">
    <subcellularLocation>
        <location evidence="1">Cell membrane</location>
        <topology evidence="1">Multi-pass membrane protein</topology>
    </subcellularLocation>
</comment>
<keyword evidence="5 9" id="KW-0812">Transmembrane</keyword>
<dbReference type="GO" id="GO:0006935">
    <property type="term" value="P:chemotaxis"/>
    <property type="evidence" value="ECO:0007669"/>
    <property type="project" value="InterPro"/>
</dbReference>
<feature type="transmembrane region" description="Helical" evidence="9">
    <location>
        <begin position="186"/>
        <end position="206"/>
    </location>
</feature>
<keyword evidence="6" id="KW-0283">Flagellar rotation</keyword>
<accession>A0A1N7IYZ8</accession>
<feature type="domain" description="MotA/TolQ/ExbB proton channel" evidence="10">
    <location>
        <begin position="109"/>
        <end position="217"/>
    </location>
</feature>
<dbReference type="PROSITE" id="PS01307">
    <property type="entry name" value="MOTA"/>
    <property type="match status" value="1"/>
</dbReference>
<dbReference type="Pfam" id="PF01618">
    <property type="entry name" value="MotA_ExbB"/>
    <property type="match status" value="1"/>
</dbReference>